<accession>A0ABQ8W9P1</accession>
<sequence>MWSVGCILIEMILGKFILITELLGKLSEEVIKRVYSKSTLEFVDSLLKKESFGLIYILRDTDP</sequence>
<protein>
    <recommendedName>
        <fullName evidence="3">Serine/threonine-protein kinase</fullName>
    </recommendedName>
</protein>
<evidence type="ECO:0000313" key="1">
    <source>
        <dbReference type="EMBL" id="KAJ5260410.1"/>
    </source>
</evidence>
<dbReference type="SUPFAM" id="SSF56112">
    <property type="entry name" value="Protein kinase-like (PK-like)"/>
    <property type="match status" value="1"/>
</dbReference>
<gene>
    <name evidence="1" type="ORF">N7505_009791</name>
</gene>
<reference evidence="1 2" key="1">
    <citation type="journal article" date="2023" name="IMA Fungus">
        <title>Comparative genomic study of the Penicillium genus elucidates a diverse pangenome and 15 lateral gene transfer events.</title>
        <authorList>
            <person name="Petersen C."/>
            <person name="Sorensen T."/>
            <person name="Nielsen M.R."/>
            <person name="Sondergaard T.E."/>
            <person name="Sorensen J.L."/>
            <person name="Fitzpatrick D.A."/>
            <person name="Frisvad J.C."/>
            <person name="Nielsen K.L."/>
        </authorList>
    </citation>
    <scope>NUCLEOTIDE SEQUENCE [LARGE SCALE GENOMIC DNA]</scope>
    <source>
        <strain evidence="1 2">IBT 3361</strain>
    </source>
</reference>
<name>A0ABQ8W9P1_PENCH</name>
<proteinExistence type="predicted"/>
<evidence type="ECO:0008006" key="3">
    <source>
        <dbReference type="Google" id="ProtNLM"/>
    </source>
</evidence>
<dbReference type="Gene3D" id="1.10.510.10">
    <property type="entry name" value="Transferase(Phosphotransferase) domain 1"/>
    <property type="match status" value="1"/>
</dbReference>
<organism evidence="1 2">
    <name type="scientific">Penicillium chrysogenum</name>
    <name type="common">Penicillium notatum</name>
    <dbReference type="NCBI Taxonomy" id="5076"/>
    <lineage>
        <taxon>Eukaryota</taxon>
        <taxon>Fungi</taxon>
        <taxon>Dikarya</taxon>
        <taxon>Ascomycota</taxon>
        <taxon>Pezizomycotina</taxon>
        <taxon>Eurotiomycetes</taxon>
        <taxon>Eurotiomycetidae</taxon>
        <taxon>Eurotiales</taxon>
        <taxon>Aspergillaceae</taxon>
        <taxon>Penicillium</taxon>
        <taxon>Penicillium chrysogenum species complex</taxon>
    </lineage>
</organism>
<evidence type="ECO:0000313" key="2">
    <source>
        <dbReference type="Proteomes" id="UP001220256"/>
    </source>
</evidence>
<dbReference type="Proteomes" id="UP001220256">
    <property type="component" value="Unassembled WGS sequence"/>
</dbReference>
<dbReference type="InterPro" id="IPR011009">
    <property type="entry name" value="Kinase-like_dom_sf"/>
</dbReference>
<keyword evidence="2" id="KW-1185">Reference proteome</keyword>
<dbReference type="EMBL" id="JAPVEB010000008">
    <property type="protein sequence ID" value="KAJ5260410.1"/>
    <property type="molecule type" value="Genomic_DNA"/>
</dbReference>
<comment type="caution">
    <text evidence="1">The sequence shown here is derived from an EMBL/GenBank/DDBJ whole genome shotgun (WGS) entry which is preliminary data.</text>
</comment>